<keyword evidence="8" id="KW-1278">Translocase</keyword>
<dbReference type="SUPFAM" id="SSF81665">
    <property type="entry name" value="Calcium ATPase, transmembrane domain M"/>
    <property type="match status" value="1"/>
</dbReference>
<evidence type="ECO:0000256" key="3">
    <source>
        <dbReference type="ARBA" id="ARBA00022475"/>
    </source>
</evidence>
<dbReference type="PROSITE" id="PS50846">
    <property type="entry name" value="HMA_2"/>
    <property type="match status" value="1"/>
</dbReference>
<feature type="transmembrane region" description="Helical" evidence="11">
    <location>
        <begin position="185"/>
        <end position="207"/>
    </location>
</feature>
<evidence type="ECO:0000313" key="13">
    <source>
        <dbReference type="EMBL" id="MAH62993.1"/>
    </source>
</evidence>
<dbReference type="PROSITE" id="PS01047">
    <property type="entry name" value="HMA_1"/>
    <property type="match status" value="1"/>
</dbReference>
<dbReference type="Pfam" id="PF00702">
    <property type="entry name" value="Hydrolase"/>
    <property type="match status" value="1"/>
</dbReference>
<dbReference type="InterPro" id="IPR001757">
    <property type="entry name" value="P_typ_ATPase"/>
</dbReference>
<keyword evidence="10 11" id="KW-0472">Membrane</keyword>
<dbReference type="InterPro" id="IPR006121">
    <property type="entry name" value="HMA_dom"/>
</dbReference>
<protein>
    <submittedName>
        <fullName evidence="13">Copper-translocating P-type ATPase</fullName>
    </submittedName>
</protein>
<comment type="subcellular location">
    <subcellularLocation>
        <location evidence="1">Cell membrane</location>
        <topology evidence="1">Multi-pass membrane protein</topology>
    </subcellularLocation>
</comment>
<dbReference type="SFLD" id="SFLDF00027">
    <property type="entry name" value="p-type_atpase"/>
    <property type="match status" value="1"/>
</dbReference>
<feature type="transmembrane region" description="Helical" evidence="11">
    <location>
        <begin position="213"/>
        <end position="233"/>
    </location>
</feature>
<dbReference type="InterPro" id="IPR027256">
    <property type="entry name" value="P-typ_ATPase_IB"/>
</dbReference>
<dbReference type="CDD" id="cd00371">
    <property type="entry name" value="HMA"/>
    <property type="match status" value="1"/>
</dbReference>
<comment type="caution">
    <text evidence="13">The sequence shown here is derived from an EMBL/GenBank/DDBJ whole genome shotgun (WGS) entry which is preliminary data.</text>
</comment>
<evidence type="ECO:0000256" key="7">
    <source>
        <dbReference type="ARBA" id="ARBA00022840"/>
    </source>
</evidence>
<dbReference type="InterPro" id="IPR044492">
    <property type="entry name" value="P_typ_ATPase_HD_dom"/>
</dbReference>
<dbReference type="Gene3D" id="3.40.1110.10">
    <property type="entry name" value="Calcium-transporting ATPase, cytoplasmic domain N"/>
    <property type="match status" value="1"/>
</dbReference>
<evidence type="ECO:0000256" key="6">
    <source>
        <dbReference type="ARBA" id="ARBA00022741"/>
    </source>
</evidence>
<evidence type="ECO:0000259" key="12">
    <source>
        <dbReference type="PROSITE" id="PS50846"/>
    </source>
</evidence>
<dbReference type="NCBIfam" id="TIGR01494">
    <property type="entry name" value="ATPase_P-type"/>
    <property type="match status" value="1"/>
</dbReference>
<feature type="transmembrane region" description="Helical" evidence="11">
    <location>
        <begin position="371"/>
        <end position="389"/>
    </location>
</feature>
<feature type="domain" description="HMA" evidence="12">
    <location>
        <begin position="25"/>
        <end position="91"/>
    </location>
</feature>
<dbReference type="PRINTS" id="PR00119">
    <property type="entry name" value="CATATPASE"/>
</dbReference>
<gene>
    <name evidence="13" type="ORF">CMN54_06030</name>
</gene>
<dbReference type="NCBIfam" id="TIGR01525">
    <property type="entry name" value="ATPase-IB_hvy"/>
    <property type="match status" value="1"/>
</dbReference>
<dbReference type="Gene3D" id="3.40.50.1000">
    <property type="entry name" value="HAD superfamily/HAD-like"/>
    <property type="match status" value="1"/>
</dbReference>
<dbReference type="InterPro" id="IPR008250">
    <property type="entry name" value="ATPase_P-typ_transduc_dom_A_sf"/>
</dbReference>
<dbReference type="SUPFAM" id="SSF55008">
    <property type="entry name" value="HMA, heavy metal-associated domain"/>
    <property type="match status" value="1"/>
</dbReference>
<name>A0A2D6YII0_9DELT</name>
<dbReference type="CDD" id="cd02094">
    <property type="entry name" value="P-type_ATPase_Cu-like"/>
    <property type="match status" value="1"/>
</dbReference>
<dbReference type="PANTHER" id="PTHR43520:SF8">
    <property type="entry name" value="P-TYPE CU(+) TRANSPORTER"/>
    <property type="match status" value="1"/>
</dbReference>
<keyword evidence="7 11" id="KW-0067">ATP-binding</keyword>
<evidence type="ECO:0000256" key="11">
    <source>
        <dbReference type="RuleBase" id="RU362081"/>
    </source>
</evidence>
<dbReference type="InterPro" id="IPR023214">
    <property type="entry name" value="HAD_sf"/>
</dbReference>
<dbReference type="GO" id="GO:0005507">
    <property type="term" value="F:copper ion binding"/>
    <property type="evidence" value="ECO:0007669"/>
    <property type="project" value="TreeGrafter"/>
</dbReference>
<feature type="transmembrane region" description="Helical" evidence="11">
    <location>
        <begin position="401"/>
        <end position="425"/>
    </location>
</feature>
<dbReference type="Gene3D" id="2.70.150.10">
    <property type="entry name" value="Calcium-transporting ATPase, cytoplasmic transduction domain A"/>
    <property type="match status" value="1"/>
</dbReference>
<dbReference type="Gene3D" id="3.30.70.100">
    <property type="match status" value="1"/>
</dbReference>
<dbReference type="SFLD" id="SFLDS00003">
    <property type="entry name" value="Haloacid_Dehalogenase"/>
    <property type="match status" value="1"/>
</dbReference>
<dbReference type="InterPro" id="IPR036163">
    <property type="entry name" value="HMA_dom_sf"/>
</dbReference>
<keyword evidence="3 11" id="KW-1003">Cell membrane</keyword>
<reference evidence="14" key="1">
    <citation type="submission" date="2017-09" db="EMBL/GenBank/DDBJ databases">
        <title>The Reconstruction of 2,631 Draft Metagenome-Assembled Genomes from the Global Oceans.</title>
        <authorList>
            <person name="Tully B.J."/>
            <person name="Graham E.D."/>
            <person name="Heidelberg J.F."/>
        </authorList>
    </citation>
    <scope>NUCLEOTIDE SEQUENCE [LARGE SCALE GENOMIC DNA]</scope>
</reference>
<evidence type="ECO:0000313" key="14">
    <source>
        <dbReference type="Proteomes" id="UP000226525"/>
    </source>
</evidence>
<keyword evidence="4 11" id="KW-0812">Transmembrane</keyword>
<evidence type="ECO:0000256" key="5">
    <source>
        <dbReference type="ARBA" id="ARBA00022723"/>
    </source>
</evidence>
<dbReference type="Pfam" id="PF00403">
    <property type="entry name" value="HMA"/>
    <property type="match status" value="1"/>
</dbReference>
<dbReference type="AlphaFoldDB" id="A0A2D6YII0"/>
<dbReference type="GO" id="GO:0016887">
    <property type="term" value="F:ATP hydrolysis activity"/>
    <property type="evidence" value="ECO:0007669"/>
    <property type="project" value="InterPro"/>
</dbReference>
<keyword evidence="5 11" id="KW-0479">Metal-binding</keyword>
<evidence type="ECO:0000256" key="4">
    <source>
        <dbReference type="ARBA" id="ARBA00022692"/>
    </source>
</evidence>
<dbReference type="SFLD" id="SFLDG00002">
    <property type="entry name" value="C1.7:_P-type_atpase_like"/>
    <property type="match status" value="1"/>
</dbReference>
<dbReference type="InterPro" id="IPR023298">
    <property type="entry name" value="ATPase_P-typ_TM_dom_sf"/>
</dbReference>
<organism evidence="13 14">
    <name type="scientific">SAR324 cluster bacterium</name>
    <dbReference type="NCBI Taxonomy" id="2024889"/>
    <lineage>
        <taxon>Bacteria</taxon>
        <taxon>Deltaproteobacteria</taxon>
        <taxon>SAR324 cluster</taxon>
    </lineage>
</organism>
<dbReference type="PANTHER" id="PTHR43520">
    <property type="entry name" value="ATP7, ISOFORM B"/>
    <property type="match status" value="1"/>
</dbReference>
<dbReference type="InterPro" id="IPR036412">
    <property type="entry name" value="HAD-like_sf"/>
</dbReference>
<feature type="transmembrane region" description="Helical" evidence="11">
    <location>
        <begin position="705"/>
        <end position="728"/>
    </location>
</feature>
<dbReference type="GO" id="GO:0005886">
    <property type="term" value="C:plasma membrane"/>
    <property type="evidence" value="ECO:0007669"/>
    <property type="project" value="UniProtKB-SubCell"/>
</dbReference>
<dbReference type="SUPFAM" id="SSF81653">
    <property type="entry name" value="Calcium ATPase, transduction domain A"/>
    <property type="match status" value="1"/>
</dbReference>
<dbReference type="EMBL" id="NZEX01000067">
    <property type="protein sequence ID" value="MAH62993.1"/>
    <property type="molecule type" value="Genomic_DNA"/>
</dbReference>
<evidence type="ECO:0000256" key="1">
    <source>
        <dbReference type="ARBA" id="ARBA00004651"/>
    </source>
</evidence>
<dbReference type="SUPFAM" id="SSF56784">
    <property type="entry name" value="HAD-like"/>
    <property type="match status" value="1"/>
</dbReference>
<dbReference type="PRINTS" id="PR00943">
    <property type="entry name" value="CUATPASE"/>
</dbReference>
<dbReference type="GO" id="GO:0005524">
    <property type="term" value="F:ATP binding"/>
    <property type="evidence" value="ECO:0007669"/>
    <property type="project" value="UniProtKB-UniRule"/>
</dbReference>
<evidence type="ECO:0000256" key="9">
    <source>
        <dbReference type="ARBA" id="ARBA00022989"/>
    </source>
</evidence>
<evidence type="ECO:0000256" key="10">
    <source>
        <dbReference type="ARBA" id="ARBA00023136"/>
    </source>
</evidence>
<dbReference type="FunFam" id="2.70.150.10:FF:000020">
    <property type="entry name" value="Copper-exporting P-type ATPase A"/>
    <property type="match status" value="1"/>
</dbReference>
<dbReference type="GO" id="GO:0043682">
    <property type="term" value="F:P-type divalent copper transporter activity"/>
    <property type="evidence" value="ECO:0007669"/>
    <property type="project" value="TreeGrafter"/>
</dbReference>
<accession>A0A2D6YII0</accession>
<dbReference type="Proteomes" id="UP000226525">
    <property type="component" value="Unassembled WGS sequence"/>
</dbReference>
<dbReference type="PROSITE" id="PS00154">
    <property type="entry name" value="ATPASE_E1_E2"/>
    <property type="match status" value="1"/>
</dbReference>
<feature type="transmembrane region" description="Helical" evidence="11">
    <location>
        <begin position="146"/>
        <end position="164"/>
    </location>
</feature>
<dbReference type="Pfam" id="PF00122">
    <property type="entry name" value="E1-E2_ATPase"/>
    <property type="match status" value="1"/>
</dbReference>
<keyword evidence="9 11" id="KW-1133">Transmembrane helix</keyword>
<comment type="similarity">
    <text evidence="2 11">Belongs to the cation transport ATPase (P-type) (TC 3.A.3) family. Type IB subfamily.</text>
</comment>
<keyword evidence="6 11" id="KW-0547">Nucleotide-binding</keyword>
<dbReference type="InterPro" id="IPR059000">
    <property type="entry name" value="ATPase_P-type_domA"/>
</dbReference>
<dbReference type="NCBIfam" id="TIGR01511">
    <property type="entry name" value="ATPase-IB1_Cu"/>
    <property type="match status" value="1"/>
</dbReference>
<evidence type="ECO:0000256" key="8">
    <source>
        <dbReference type="ARBA" id="ARBA00022967"/>
    </source>
</evidence>
<proteinExistence type="inferred from homology"/>
<dbReference type="InterPro" id="IPR018303">
    <property type="entry name" value="ATPase_P-typ_P_site"/>
</dbReference>
<dbReference type="InterPro" id="IPR023299">
    <property type="entry name" value="ATPase_P-typ_cyto_dom_N"/>
</dbReference>
<evidence type="ECO:0000256" key="2">
    <source>
        <dbReference type="ARBA" id="ARBA00006024"/>
    </source>
</evidence>
<feature type="transmembrane region" description="Helical" evidence="11">
    <location>
        <begin position="115"/>
        <end position="134"/>
    </location>
</feature>
<dbReference type="InterPro" id="IPR017969">
    <property type="entry name" value="Heavy-metal-associated_CS"/>
</dbReference>
<dbReference type="GO" id="GO:0055070">
    <property type="term" value="P:copper ion homeostasis"/>
    <property type="evidence" value="ECO:0007669"/>
    <property type="project" value="TreeGrafter"/>
</dbReference>
<sequence>MPSTTLEPEKSSECFEELAKQTSRAFVQYQLQNVRCASCVKSIENSLKELKGLEYAEVNLALSNCRVEFDSDQLSENEIQNFLSQKGYFPRSLQSNQFSTFSLTESSPESSNWKWALVGTLPLFLLAMGPMMKLQFPLFLDPLESPVTYALTQWMLLLPVLWAGRTFYKNGLRTLFESNPDMDTLVAIGTGAALLWSLISSTAIMQGTPLIEAPLYLETAGVIITMILIGRYLEGKSRSQATIAIRELWALQPSKTRLVQGETEREVPSKILIKGDFFRLRPGDLVPADGVVIDGYSSLDESMMTGESLHVEKSVGDFIQAGTINQQGTLLIEVLNVGADTALQKIIQNVISAQNDKIPIARLADQFAGHFVKFVLVIAILTGGTWYYLGVSWPKILEHVIAVLVIACPCALGLATPVAILVATTTGARNGLLMRNASALEWAAKAKIIALDKTGTLTCGKPQLHKIQTAPNISESEVLILAASVEKSSEHNLAEAIINAAQQRSLVLKKADEFHAISGSSVQAKVQNHLIQLGSEKWLKESGINLPSYTKNPERASTVVHVVRDGCWIGLLECRDELRTESGSFVEFVKKQGREMAILSGDRLEAVESAALELGITNWKAELSPLEKASNIELWQNQNQLVLYVGDGMNDAVSLTKADVGVTLRSGTGLALETSDVVLMKNDLRHLAGLLQLSRQTIQNIKQNLFWAFGYNFLSIPLAAGVFSAWGINLNPEWAALAMALSSISVVSNSSRLRLFKIPNIH</sequence>